<dbReference type="Proteomes" id="UP001064489">
    <property type="component" value="Chromosome 6"/>
</dbReference>
<reference evidence="2" key="1">
    <citation type="journal article" date="2022" name="Plant J.">
        <title>Strategies of tolerance reflected in two North American maple genomes.</title>
        <authorList>
            <person name="McEvoy S.L."/>
            <person name="Sezen U.U."/>
            <person name="Trouern-Trend A."/>
            <person name="McMahon S.M."/>
            <person name="Schaberg P.G."/>
            <person name="Yang J."/>
            <person name="Wegrzyn J.L."/>
            <person name="Swenson N.G."/>
        </authorList>
    </citation>
    <scope>NUCLEOTIDE SEQUENCE</scope>
    <source>
        <strain evidence="2">91603</strain>
    </source>
</reference>
<dbReference type="GO" id="GO:0009506">
    <property type="term" value="C:plasmodesma"/>
    <property type="evidence" value="ECO:0007669"/>
    <property type="project" value="TreeGrafter"/>
</dbReference>
<evidence type="ECO:0000256" key="1">
    <source>
        <dbReference type="SAM" id="Phobius"/>
    </source>
</evidence>
<dbReference type="PANTHER" id="PTHR31414:SF15">
    <property type="entry name" value="PLASMA MEMBRANE FUSION PROTEIN"/>
    <property type="match status" value="1"/>
</dbReference>
<comment type="caution">
    <text evidence="2">The sequence shown here is derived from an EMBL/GenBank/DDBJ whole genome shotgun (WGS) entry which is preliminary data.</text>
</comment>
<dbReference type="PANTHER" id="PTHR31414">
    <property type="entry name" value="TRANSMEMBRANE PROTEIN DDB_G0292058"/>
    <property type="match status" value="1"/>
</dbReference>
<sequence length="137" mass="15986">MDHSPDLRHYSRYIYIVLVWKTYVRQVSASATTGRLTPSLYDQIRVAFNLSYGLYNYGPFLVDLQDCTFVRQTFTDIYRDHSLDLRHYSRYIYIRLEMVSAAVILSLVFWVIYRGEGDVTVSIPKTMISHGVNKATT</sequence>
<protein>
    <submittedName>
        <fullName evidence="2">Uncharacterized protein</fullName>
    </submittedName>
</protein>
<dbReference type="GO" id="GO:0005886">
    <property type="term" value="C:plasma membrane"/>
    <property type="evidence" value="ECO:0007669"/>
    <property type="project" value="TreeGrafter"/>
</dbReference>
<evidence type="ECO:0000313" key="2">
    <source>
        <dbReference type="EMBL" id="KAI9190960.1"/>
    </source>
</evidence>
<dbReference type="InterPro" id="IPR040283">
    <property type="entry name" value="DDB_G0292058-like"/>
</dbReference>
<dbReference type="AlphaFoldDB" id="A0AAD5J9L3"/>
<organism evidence="2 3">
    <name type="scientific">Acer negundo</name>
    <name type="common">Box elder</name>
    <dbReference type="NCBI Taxonomy" id="4023"/>
    <lineage>
        <taxon>Eukaryota</taxon>
        <taxon>Viridiplantae</taxon>
        <taxon>Streptophyta</taxon>
        <taxon>Embryophyta</taxon>
        <taxon>Tracheophyta</taxon>
        <taxon>Spermatophyta</taxon>
        <taxon>Magnoliopsida</taxon>
        <taxon>eudicotyledons</taxon>
        <taxon>Gunneridae</taxon>
        <taxon>Pentapetalae</taxon>
        <taxon>rosids</taxon>
        <taxon>malvids</taxon>
        <taxon>Sapindales</taxon>
        <taxon>Sapindaceae</taxon>
        <taxon>Hippocastanoideae</taxon>
        <taxon>Acereae</taxon>
        <taxon>Acer</taxon>
    </lineage>
</organism>
<keyword evidence="1" id="KW-0472">Membrane</keyword>
<reference evidence="2" key="2">
    <citation type="submission" date="2023-02" db="EMBL/GenBank/DDBJ databases">
        <authorList>
            <person name="Swenson N.G."/>
            <person name="Wegrzyn J.L."/>
            <person name="Mcevoy S.L."/>
        </authorList>
    </citation>
    <scope>NUCLEOTIDE SEQUENCE</scope>
    <source>
        <strain evidence="2">91603</strain>
        <tissue evidence="2">Leaf</tissue>
    </source>
</reference>
<feature type="transmembrane region" description="Helical" evidence="1">
    <location>
        <begin position="92"/>
        <end position="113"/>
    </location>
</feature>
<evidence type="ECO:0000313" key="3">
    <source>
        <dbReference type="Proteomes" id="UP001064489"/>
    </source>
</evidence>
<keyword evidence="3" id="KW-1185">Reference proteome</keyword>
<dbReference type="EMBL" id="JAJSOW010000004">
    <property type="protein sequence ID" value="KAI9190960.1"/>
    <property type="molecule type" value="Genomic_DNA"/>
</dbReference>
<proteinExistence type="predicted"/>
<keyword evidence="1" id="KW-1133">Transmembrane helix</keyword>
<accession>A0AAD5J9L3</accession>
<keyword evidence="1" id="KW-0812">Transmembrane</keyword>
<gene>
    <name evidence="2" type="ORF">LWI28_001452</name>
</gene>
<name>A0AAD5J9L3_ACENE</name>